<keyword evidence="2" id="KW-0614">Plasmid</keyword>
<sequence>MPAKARNRRENLPYSADCRWPFCPIIATVPDLAEQPRPLQPAPGHEHQLSRGVRVFFLQRDLSRAGKINGSKGQSGKGEFCLAKPETRA</sequence>
<dbReference type="KEGG" id="rme:Rmet_5260"/>
<dbReference type="EMBL" id="CP000353">
    <property type="protein sequence ID" value="ABF12119.1"/>
    <property type="molecule type" value="Genomic_DNA"/>
</dbReference>
<gene>
    <name evidence="2" type="ordered locus">Rmet_5260</name>
</gene>
<accession>Q1LCK7</accession>
<dbReference type="HOGENOM" id="CLU_2452429_0_0_4"/>
<dbReference type="Proteomes" id="UP000002429">
    <property type="component" value="Plasmid megaplasmid"/>
</dbReference>
<proteinExistence type="predicted"/>
<keyword evidence="3" id="KW-1185">Reference proteome</keyword>
<dbReference type="AlphaFoldDB" id="Q1LCK7"/>
<evidence type="ECO:0000256" key="1">
    <source>
        <dbReference type="SAM" id="MobiDB-lite"/>
    </source>
</evidence>
<evidence type="ECO:0000313" key="2">
    <source>
        <dbReference type="EMBL" id="ABF12119.1"/>
    </source>
</evidence>
<protein>
    <submittedName>
        <fullName evidence="2">Uncharacterized protein</fullName>
    </submittedName>
</protein>
<geneLocation type="plasmid" evidence="2 3">
    <name>megaplasmid</name>
</geneLocation>
<reference evidence="3" key="1">
    <citation type="journal article" date="2010" name="PLoS ONE">
        <title>The complete genome sequence of Cupriavidus metallidurans strain CH34, a master survivalist in harsh and anthropogenic environments.</title>
        <authorList>
            <person name="Janssen P.J."/>
            <person name="Van Houdt R."/>
            <person name="Moors H."/>
            <person name="Monsieurs P."/>
            <person name="Morin N."/>
            <person name="Michaux A."/>
            <person name="Benotmane M.A."/>
            <person name="Leys N."/>
            <person name="Vallaeys T."/>
            <person name="Lapidus A."/>
            <person name="Monchy S."/>
            <person name="Medigue C."/>
            <person name="Taghavi S."/>
            <person name="McCorkle S."/>
            <person name="Dunn J."/>
            <person name="van der Lelie D."/>
            <person name="Mergeay M."/>
        </authorList>
    </citation>
    <scope>NUCLEOTIDE SEQUENCE [LARGE SCALE GENOMIC DNA]</scope>
    <source>
        <strain evidence="3">ATCC 43123 / DSM 2839 / NBRC 102507 / CH34</strain>
    </source>
</reference>
<evidence type="ECO:0000313" key="3">
    <source>
        <dbReference type="Proteomes" id="UP000002429"/>
    </source>
</evidence>
<organism evidence="2 3">
    <name type="scientific">Cupriavidus metallidurans (strain ATCC 43123 / DSM 2839 / NBRC 102507 / CH34)</name>
    <name type="common">Ralstonia metallidurans</name>
    <dbReference type="NCBI Taxonomy" id="266264"/>
    <lineage>
        <taxon>Bacteria</taxon>
        <taxon>Pseudomonadati</taxon>
        <taxon>Pseudomonadota</taxon>
        <taxon>Betaproteobacteria</taxon>
        <taxon>Burkholderiales</taxon>
        <taxon>Burkholderiaceae</taxon>
        <taxon>Cupriavidus</taxon>
    </lineage>
</organism>
<feature type="region of interest" description="Disordered" evidence="1">
    <location>
        <begin position="66"/>
        <end position="89"/>
    </location>
</feature>
<name>Q1LCK7_CUPMC</name>